<sequence length="120" mass="13257">MLSSRRIRFDEQRLICFCSLRDTTTVYKQVLSDDLRESRLRASKPRDRQNRGCPQQPPPSPPPNSTANSTPYPPCTSVSEPSISRALVQAAGINPPSRPSFAAAEELSERQGRSGAWSAN</sequence>
<feature type="region of interest" description="Disordered" evidence="1">
    <location>
        <begin position="32"/>
        <end position="120"/>
    </location>
</feature>
<organism evidence="2 3">
    <name type="scientific">Synaphobranchus kaupii</name>
    <name type="common">Kaup's arrowtooth eel</name>
    <dbReference type="NCBI Taxonomy" id="118154"/>
    <lineage>
        <taxon>Eukaryota</taxon>
        <taxon>Metazoa</taxon>
        <taxon>Chordata</taxon>
        <taxon>Craniata</taxon>
        <taxon>Vertebrata</taxon>
        <taxon>Euteleostomi</taxon>
        <taxon>Actinopterygii</taxon>
        <taxon>Neopterygii</taxon>
        <taxon>Teleostei</taxon>
        <taxon>Anguilliformes</taxon>
        <taxon>Synaphobranchidae</taxon>
        <taxon>Synaphobranchus</taxon>
    </lineage>
</organism>
<name>A0A9Q1FZ01_SYNKA</name>
<feature type="compositionally biased region" description="Pro residues" evidence="1">
    <location>
        <begin position="55"/>
        <end position="64"/>
    </location>
</feature>
<reference evidence="2" key="1">
    <citation type="journal article" date="2023" name="Science">
        <title>Genome structures resolve the early diversification of teleost fishes.</title>
        <authorList>
            <person name="Parey E."/>
            <person name="Louis A."/>
            <person name="Montfort J."/>
            <person name="Bouchez O."/>
            <person name="Roques C."/>
            <person name="Iampietro C."/>
            <person name="Lluch J."/>
            <person name="Castinel A."/>
            <person name="Donnadieu C."/>
            <person name="Desvignes T."/>
            <person name="Floi Bucao C."/>
            <person name="Jouanno E."/>
            <person name="Wen M."/>
            <person name="Mejri S."/>
            <person name="Dirks R."/>
            <person name="Jansen H."/>
            <person name="Henkel C."/>
            <person name="Chen W.J."/>
            <person name="Zahm M."/>
            <person name="Cabau C."/>
            <person name="Klopp C."/>
            <person name="Thompson A.W."/>
            <person name="Robinson-Rechavi M."/>
            <person name="Braasch I."/>
            <person name="Lecointre G."/>
            <person name="Bobe J."/>
            <person name="Postlethwait J.H."/>
            <person name="Berthelot C."/>
            <person name="Roest Crollius H."/>
            <person name="Guiguen Y."/>
        </authorList>
    </citation>
    <scope>NUCLEOTIDE SEQUENCE</scope>
    <source>
        <strain evidence="2">WJC10195</strain>
    </source>
</reference>
<keyword evidence="3" id="KW-1185">Reference proteome</keyword>
<dbReference type="AlphaFoldDB" id="A0A9Q1FZ01"/>
<accession>A0A9Q1FZ01</accession>
<evidence type="ECO:0000313" key="2">
    <source>
        <dbReference type="EMBL" id="KAJ8370479.1"/>
    </source>
</evidence>
<feature type="compositionally biased region" description="Basic and acidic residues" evidence="1">
    <location>
        <begin position="32"/>
        <end position="50"/>
    </location>
</feature>
<comment type="caution">
    <text evidence="2">The sequence shown here is derived from an EMBL/GenBank/DDBJ whole genome shotgun (WGS) entry which is preliminary data.</text>
</comment>
<gene>
    <name evidence="2" type="ORF">SKAU_G00105070</name>
</gene>
<protein>
    <submittedName>
        <fullName evidence="2">Uncharacterized protein</fullName>
    </submittedName>
</protein>
<dbReference type="EMBL" id="JAINUF010000003">
    <property type="protein sequence ID" value="KAJ8370479.1"/>
    <property type="molecule type" value="Genomic_DNA"/>
</dbReference>
<proteinExistence type="predicted"/>
<evidence type="ECO:0000256" key="1">
    <source>
        <dbReference type="SAM" id="MobiDB-lite"/>
    </source>
</evidence>
<evidence type="ECO:0000313" key="3">
    <source>
        <dbReference type="Proteomes" id="UP001152622"/>
    </source>
</evidence>
<dbReference type="Proteomes" id="UP001152622">
    <property type="component" value="Chromosome 3"/>
</dbReference>